<organism evidence="2 3">
    <name type="scientific">Linum trigynum</name>
    <dbReference type="NCBI Taxonomy" id="586398"/>
    <lineage>
        <taxon>Eukaryota</taxon>
        <taxon>Viridiplantae</taxon>
        <taxon>Streptophyta</taxon>
        <taxon>Embryophyta</taxon>
        <taxon>Tracheophyta</taxon>
        <taxon>Spermatophyta</taxon>
        <taxon>Magnoliopsida</taxon>
        <taxon>eudicotyledons</taxon>
        <taxon>Gunneridae</taxon>
        <taxon>Pentapetalae</taxon>
        <taxon>rosids</taxon>
        <taxon>fabids</taxon>
        <taxon>Malpighiales</taxon>
        <taxon>Linaceae</taxon>
        <taxon>Linum</taxon>
    </lineage>
</organism>
<proteinExistence type="predicted"/>
<dbReference type="Proteomes" id="UP001497516">
    <property type="component" value="Chromosome 9"/>
</dbReference>
<gene>
    <name evidence="2" type="ORF">LTRI10_LOCUS50319</name>
</gene>
<sequence>MPSEYTSTSRECNRRLAGIASHSFFSAQIGFSQIIMLNDCLSKTVDENVVEIAKLKKSANERRVALIAEVRLEVACGFEERLAKQGEELLPEKEACCQAVREERDPLREKVQKSSEIEKALLEEQDALLKEVDALKMEKAALLKNHEAELATVRA</sequence>
<reference evidence="2 3" key="1">
    <citation type="submission" date="2024-04" db="EMBL/GenBank/DDBJ databases">
        <authorList>
            <person name="Fracassetti M."/>
        </authorList>
    </citation>
    <scope>NUCLEOTIDE SEQUENCE [LARGE SCALE GENOMIC DNA]</scope>
</reference>
<keyword evidence="1" id="KW-0175">Coiled coil</keyword>
<dbReference type="EMBL" id="OZ034822">
    <property type="protein sequence ID" value="CAL1410935.1"/>
    <property type="molecule type" value="Genomic_DNA"/>
</dbReference>
<protein>
    <submittedName>
        <fullName evidence="2">Uncharacterized protein</fullName>
    </submittedName>
</protein>
<accession>A0AAV2GNK4</accession>
<keyword evidence="3" id="KW-1185">Reference proteome</keyword>
<evidence type="ECO:0000313" key="2">
    <source>
        <dbReference type="EMBL" id="CAL1410935.1"/>
    </source>
</evidence>
<evidence type="ECO:0000313" key="3">
    <source>
        <dbReference type="Proteomes" id="UP001497516"/>
    </source>
</evidence>
<name>A0AAV2GNK4_9ROSI</name>
<feature type="coiled-coil region" evidence="1">
    <location>
        <begin position="118"/>
        <end position="145"/>
    </location>
</feature>
<dbReference type="AlphaFoldDB" id="A0AAV2GNK4"/>
<evidence type="ECO:0000256" key="1">
    <source>
        <dbReference type="SAM" id="Coils"/>
    </source>
</evidence>